<dbReference type="Proteomes" id="UP000266067">
    <property type="component" value="Unassembled WGS sequence"/>
</dbReference>
<dbReference type="RefSeq" id="WP_119609249.1">
    <property type="nucleotide sequence ID" value="NZ_QXFH01000077.1"/>
</dbReference>
<keyword evidence="4" id="KW-0472">Membrane</keyword>
<name>A0A3A1N2Z9_9FLAO</name>
<dbReference type="SUPFAM" id="SSF53448">
    <property type="entry name" value="Nucleotide-diphospho-sugar transferases"/>
    <property type="match status" value="1"/>
</dbReference>
<keyword evidence="3 6" id="KW-0808">Transferase</keyword>
<evidence type="ECO:0000256" key="3">
    <source>
        <dbReference type="ARBA" id="ARBA00022679"/>
    </source>
</evidence>
<evidence type="ECO:0000256" key="2">
    <source>
        <dbReference type="ARBA" id="ARBA00022676"/>
    </source>
</evidence>
<gene>
    <name evidence="6" type="ORF">D2V08_15660</name>
</gene>
<comment type="caution">
    <text evidence="6">The sequence shown here is derived from an EMBL/GenBank/DDBJ whole genome shotgun (WGS) entry which is preliminary data.</text>
</comment>
<dbReference type="Pfam" id="PF00535">
    <property type="entry name" value="Glycos_transf_2"/>
    <property type="match status" value="1"/>
</dbReference>
<dbReference type="EMBL" id="QXFH01000077">
    <property type="protein sequence ID" value="RIV30525.1"/>
    <property type="molecule type" value="Genomic_DNA"/>
</dbReference>
<accession>A0A3A1N2Z9</accession>
<proteinExistence type="inferred from homology"/>
<evidence type="ECO:0000256" key="4">
    <source>
        <dbReference type="SAM" id="Phobius"/>
    </source>
</evidence>
<reference evidence="6 7" key="1">
    <citation type="submission" date="2018-08" db="EMBL/GenBank/DDBJ databases">
        <title>Proposal of Muricauda 72 sp.nov. and Muricauda NH166 sp.nov., isolated from seawater.</title>
        <authorList>
            <person name="Cheng H."/>
            <person name="Wu Y.-H."/>
            <person name="Guo L.-L."/>
            <person name="Xu X.-W."/>
        </authorList>
    </citation>
    <scope>NUCLEOTIDE SEQUENCE [LARGE SCALE GENOMIC DNA]</scope>
    <source>
        <strain evidence="6 7">KCTC 22173</strain>
    </source>
</reference>
<dbReference type="Gene3D" id="3.90.550.10">
    <property type="entry name" value="Spore Coat Polysaccharide Biosynthesis Protein SpsA, Chain A"/>
    <property type="match status" value="1"/>
</dbReference>
<evidence type="ECO:0000259" key="5">
    <source>
        <dbReference type="Pfam" id="PF00535"/>
    </source>
</evidence>
<evidence type="ECO:0000256" key="1">
    <source>
        <dbReference type="ARBA" id="ARBA00006739"/>
    </source>
</evidence>
<evidence type="ECO:0000313" key="6">
    <source>
        <dbReference type="EMBL" id="RIV30525.1"/>
    </source>
</evidence>
<keyword evidence="2" id="KW-0328">Glycosyltransferase</keyword>
<dbReference type="InterPro" id="IPR029044">
    <property type="entry name" value="Nucleotide-diphossugar_trans"/>
</dbReference>
<dbReference type="AlphaFoldDB" id="A0A3A1N2Z9"/>
<dbReference type="OrthoDB" id="9771846at2"/>
<evidence type="ECO:0000313" key="7">
    <source>
        <dbReference type="Proteomes" id="UP000266067"/>
    </source>
</evidence>
<comment type="similarity">
    <text evidence="1">Belongs to the glycosyltransferase 2 family.</text>
</comment>
<keyword evidence="4" id="KW-1133">Transmembrane helix</keyword>
<feature type="domain" description="Glycosyltransferase 2-like" evidence="5">
    <location>
        <begin position="6"/>
        <end position="114"/>
    </location>
</feature>
<feature type="transmembrane region" description="Helical" evidence="4">
    <location>
        <begin position="263"/>
        <end position="283"/>
    </location>
</feature>
<dbReference type="GO" id="GO:0016757">
    <property type="term" value="F:glycosyltransferase activity"/>
    <property type="evidence" value="ECO:0007669"/>
    <property type="project" value="UniProtKB-KW"/>
</dbReference>
<organism evidence="6 7">
    <name type="scientific">Flagellimonas lutimaris</name>
    <dbReference type="NCBI Taxonomy" id="475082"/>
    <lineage>
        <taxon>Bacteria</taxon>
        <taxon>Pseudomonadati</taxon>
        <taxon>Bacteroidota</taxon>
        <taxon>Flavobacteriia</taxon>
        <taxon>Flavobacteriales</taxon>
        <taxon>Flavobacteriaceae</taxon>
        <taxon>Flagellimonas</taxon>
    </lineage>
</organism>
<protein>
    <submittedName>
        <fullName evidence="6">Glycosyltransferase family 2 protein</fullName>
    </submittedName>
</protein>
<dbReference type="PANTHER" id="PTHR43179">
    <property type="entry name" value="RHAMNOSYLTRANSFERASE WBBL"/>
    <property type="match status" value="1"/>
</dbReference>
<dbReference type="InterPro" id="IPR001173">
    <property type="entry name" value="Glyco_trans_2-like"/>
</dbReference>
<keyword evidence="7" id="KW-1185">Reference proteome</keyword>
<dbReference type="PANTHER" id="PTHR43179:SF12">
    <property type="entry name" value="GALACTOFURANOSYLTRANSFERASE GLFT2"/>
    <property type="match status" value="1"/>
</dbReference>
<keyword evidence="4" id="KW-0812">Transmembrane</keyword>
<sequence length="289" mass="32757">MYRIAVLLTCHNRKEKTLSSLKSLKTATQASNQKIDVTVYLTDDGSTDGTSEAVASQFPDTVILKGDGNLFWANGMINSWKEAIKKDFDFYLLLNDDTILFDDFFDVIFDTHHKCLDKYGMGGVYVGSTKDSETQEISYGGAVIISKLKYTFSKIKPDGNIHECDLGNANIMMVSKNVVEKVGILSDGYAHGAADFDYTLKSKKKGMPVLVATQYCGYCTNDHKGMYHNFDKKSLKERIDYLYSPTGIAFKSRLRFMRKFFPVRYPFFFIVGWVKVLFPKIYVATMTSR</sequence>